<dbReference type="Proteomes" id="UP000189660">
    <property type="component" value="Chromosome"/>
</dbReference>
<dbReference type="KEGG" id="bapa:BBC0178_007870"/>
<evidence type="ECO:0000313" key="1">
    <source>
        <dbReference type="EMBL" id="AQT42281.1"/>
    </source>
</evidence>
<organism evidence="1 2">
    <name type="scientific">Bartonella apihabitans</name>
    <dbReference type="NCBI Taxonomy" id="2750929"/>
    <lineage>
        <taxon>Bacteria</taxon>
        <taxon>Pseudomonadati</taxon>
        <taxon>Pseudomonadota</taxon>
        <taxon>Alphaproteobacteria</taxon>
        <taxon>Hyphomicrobiales</taxon>
        <taxon>Bartonellaceae</taxon>
        <taxon>Bartonella</taxon>
    </lineage>
</organism>
<keyword evidence="2" id="KW-1185">Reference proteome</keyword>
<dbReference type="EMBL" id="CP015820">
    <property type="protein sequence ID" value="AQT42281.1"/>
    <property type="molecule type" value="Genomic_DNA"/>
</dbReference>
<sequence length="45" mass="5025">MVGGVDKWENSNSALNLVGRRSEMRNKTTQNILKPIAKILEKQVG</sequence>
<name>A0A1U9MA12_9HYPH</name>
<proteinExistence type="predicted"/>
<reference evidence="1 2" key="1">
    <citation type="submission" date="2016-11" db="EMBL/GenBank/DDBJ databases">
        <title>Comparative genomics of Bartonella apis.</title>
        <authorList>
            <person name="Engel P."/>
        </authorList>
    </citation>
    <scope>NUCLEOTIDE SEQUENCE [LARGE SCALE GENOMIC DNA]</scope>
    <source>
        <strain evidence="1 2">BBC0178</strain>
    </source>
</reference>
<gene>
    <name evidence="1" type="ORF">BBC0178_007870</name>
</gene>
<dbReference type="AlphaFoldDB" id="A0A1U9MA12"/>
<protein>
    <submittedName>
        <fullName evidence="1">Uncharacterized protein</fullName>
    </submittedName>
</protein>
<evidence type="ECO:0000313" key="2">
    <source>
        <dbReference type="Proteomes" id="UP000189660"/>
    </source>
</evidence>
<accession>A0A1U9MA12</accession>